<dbReference type="EMBL" id="JACHGW010000002">
    <property type="protein sequence ID" value="MBB6050920.1"/>
    <property type="molecule type" value="Genomic_DNA"/>
</dbReference>
<dbReference type="InterPro" id="IPR015943">
    <property type="entry name" value="WD40/YVTN_repeat-like_dom_sf"/>
</dbReference>
<name>A0A7W9SR49_ARMRO</name>
<dbReference type="Gene3D" id="2.40.128.630">
    <property type="match status" value="1"/>
</dbReference>
<feature type="domain" description="Pyrrolo-quinoline quinone repeat" evidence="1">
    <location>
        <begin position="257"/>
        <end position="331"/>
    </location>
</feature>
<sequence length="557" mass="58116">MAVTSNETDFPADLRTLVLSPADYLAGGTKTLRFHLTNSDPQTALYVKLSGTADWLSLAPQETALAPGEKQAIAVTVRVDAARTQLQAGGPPAAPITLLSQRLGGAGSSPLPTMSAMVYVRLPVAICPSCERTLDADLSDGASIPAFCPFCFERLRPCPICSTPNTWRAQQCIADSSHIVRGNADWPVLGGDSGHTGSRDLNSLGLTTVREGANVALTRRWSYPSVPPSRAENVLFWSAPAAAYGMVAAAAATAEGDAHIYAFQSDTGAPLWDPYPLADPVYPERGGVTIHEGQLYAATVEGLLICADALRGTRLWERTLEGKVYGAPVASTPEGPLLVPLVTPNGGGLAQIGLAQGTGVSLTPLEGPVMTAPAYADGRVLVHDDSGVLSCLALETGQLLWRANGLGQFQAAPLVYEGKVYSATNTGKVFAHELQTGKELWQVEVTSAVLAGTPACDGSLLYLPGEDGIHLVSAALGRAVRRYPTRRPVRSSPVVLAGALLFGVTDGDVYGAAPGRTMERLYETGTIGSQIIAAPALADGAVFLTSTNGVLYSLSLG</sequence>
<proteinExistence type="predicted"/>
<feature type="domain" description="Pyrrolo-quinoline quinone repeat" evidence="1">
    <location>
        <begin position="356"/>
        <end position="555"/>
    </location>
</feature>
<evidence type="ECO:0000313" key="3">
    <source>
        <dbReference type="Proteomes" id="UP000520814"/>
    </source>
</evidence>
<comment type="caution">
    <text evidence="2">The sequence shown here is derived from an EMBL/GenBank/DDBJ whole genome shotgun (WGS) entry which is preliminary data.</text>
</comment>
<organism evidence="2 3">
    <name type="scientific">Armatimonas rosea</name>
    <dbReference type="NCBI Taxonomy" id="685828"/>
    <lineage>
        <taxon>Bacteria</taxon>
        <taxon>Bacillati</taxon>
        <taxon>Armatimonadota</taxon>
        <taxon>Armatimonadia</taxon>
        <taxon>Armatimonadales</taxon>
        <taxon>Armatimonadaceae</taxon>
        <taxon>Armatimonas</taxon>
    </lineage>
</organism>
<dbReference type="Proteomes" id="UP000520814">
    <property type="component" value="Unassembled WGS sequence"/>
</dbReference>
<evidence type="ECO:0000259" key="1">
    <source>
        <dbReference type="Pfam" id="PF13360"/>
    </source>
</evidence>
<accession>A0A7W9SR49</accession>
<gene>
    <name evidence="2" type="ORF">HNQ39_002711</name>
</gene>
<dbReference type="Gene3D" id="2.130.10.10">
    <property type="entry name" value="YVTN repeat-like/Quinoprotein amine dehydrogenase"/>
    <property type="match status" value="2"/>
</dbReference>
<dbReference type="PANTHER" id="PTHR34512">
    <property type="entry name" value="CELL SURFACE PROTEIN"/>
    <property type="match status" value="1"/>
</dbReference>
<reference evidence="2 3" key="1">
    <citation type="submission" date="2020-08" db="EMBL/GenBank/DDBJ databases">
        <title>Genomic Encyclopedia of Type Strains, Phase IV (KMG-IV): sequencing the most valuable type-strain genomes for metagenomic binning, comparative biology and taxonomic classification.</title>
        <authorList>
            <person name="Goeker M."/>
        </authorList>
    </citation>
    <scope>NUCLEOTIDE SEQUENCE [LARGE SCALE GENOMIC DNA]</scope>
    <source>
        <strain evidence="2 3">DSM 23562</strain>
    </source>
</reference>
<dbReference type="InterPro" id="IPR018391">
    <property type="entry name" value="PQQ_b-propeller_rpt"/>
</dbReference>
<dbReference type="InterPro" id="IPR002372">
    <property type="entry name" value="PQQ_rpt_dom"/>
</dbReference>
<dbReference type="InterPro" id="IPR011047">
    <property type="entry name" value="Quinoprotein_ADH-like_sf"/>
</dbReference>
<protein>
    <submittedName>
        <fullName evidence="2">Outer membrane protein assembly factor BamB/endogenous inhibitor of DNA gyrase (YacG/DUF329 family)</fullName>
    </submittedName>
</protein>
<dbReference type="SMART" id="SM00564">
    <property type="entry name" value="PQQ"/>
    <property type="match status" value="4"/>
</dbReference>
<dbReference type="PANTHER" id="PTHR34512:SF30">
    <property type="entry name" value="OUTER MEMBRANE PROTEIN ASSEMBLY FACTOR BAMB"/>
    <property type="match status" value="1"/>
</dbReference>
<evidence type="ECO:0000313" key="2">
    <source>
        <dbReference type="EMBL" id="MBB6050920.1"/>
    </source>
</evidence>
<dbReference type="AlphaFoldDB" id="A0A7W9SR49"/>
<keyword evidence="3" id="KW-1185">Reference proteome</keyword>
<dbReference type="Pfam" id="PF13360">
    <property type="entry name" value="PQQ_2"/>
    <property type="match status" value="2"/>
</dbReference>
<dbReference type="SUPFAM" id="SSF50998">
    <property type="entry name" value="Quinoprotein alcohol dehydrogenase-like"/>
    <property type="match status" value="1"/>
</dbReference>